<gene>
    <name evidence="1" type="ORF">MAC_04545</name>
</gene>
<proteinExistence type="predicted"/>
<dbReference type="InParanoid" id="E9E3U7"/>
<evidence type="ECO:0000313" key="2">
    <source>
        <dbReference type="Proteomes" id="UP000002499"/>
    </source>
</evidence>
<reference evidence="1 2" key="1">
    <citation type="journal article" date="2011" name="PLoS Genet.">
        <title>Genome sequencing and comparative transcriptomics of the model entomopathogenic fungi Metarhizium anisopliae and M. acridum.</title>
        <authorList>
            <person name="Gao Q."/>
            <person name="Jin K."/>
            <person name="Ying S.H."/>
            <person name="Zhang Y."/>
            <person name="Xiao G."/>
            <person name="Shang Y."/>
            <person name="Duan Z."/>
            <person name="Hu X."/>
            <person name="Xie X.Q."/>
            <person name="Zhou G."/>
            <person name="Peng G."/>
            <person name="Luo Z."/>
            <person name="Huang W."/>
            <person name="Wang B."/>
            <person name="Fang W."/>
            <person name="Wang S."/>
            <person name="Zhong Y."/>
            <person name="Ma L.J."/>
            <person name="St Leger R.J."/>
            <person name="Zhao G.P."/>
            <person name="Pei Y."/>
            <person name="Feng M.G."/>
            <person name="Xia Y."/>
            <person name="Wang C."/>
        </authorList>
    </citation>
    <scope>NUCLEOTIDE SEQUENCE [LARGE SCALE GENOMIC DNA]</scope>
    <source>
        <strain evidence="1 2">CQMa 102</strain>
    </source>
</reference>
<dbReference type="Proteomes" id="UP000002499">
    <property type="component" value="Unassembled WGS sequence"/>
</dbReference>
<sequence>MDVSFHEMVMQVSALSFTGSVARIADWPCPVVANAADQPCQWWFMATEARSPRSSQDLPEIIATHAQSLEVSHKRFKLRKRLLSETYALVPETTGGGTDYSMDVKPRTNSKMPFMFLFEGKSVVGSVRRPMDSATFEIKLGNTENKAQGEEWRFMHRTGRKEGTWTVPSSDTGGMKEFAWEGTIDVATDGISPGLSRPGYKLVDVSNDESDEALAVFTPTKGLSKSGVLQLNVNWREEFERMVILTFMCVYDRISTQATDAIGRGAAGGF</sequence>
<dbReference type="OrthoDB" id="3431997at2759"/>
<dbReference type="KEGG" id="maw:19248856"/>
<dbReference type="GeneID" id="19248856"/>
<dbReference type="HOGENOM" id="CLU_090061_0_0_1"/>
<dbReference type="OMA" id="YDRISTQ"/>
<keyword evidence="2" id="KW-1185">Reference proteome</keyword>
<dbReference type="AlphaFoldDB" id="E9E3U7"/>
<evidence type="ECO:0000313" key="1">
    <source>
        <dbReference type="EMBL" id="EFY89359.1"/>
    </source>
</evidence>
<accession>E9E3U7</accession>
<organism evidence="2">
    <name type="scientific">Metarhizium acridum (strain CQMa 102)</name>
    <dbReference type="NCBI Taxonomy" id="655827"/>
    <lineage>
        <taxon>Eukaryota</taxon>
        <taxon>Fungi</taxon>
        <taxon>Dikarya</taxon>
        <taxon>Ascomycota</taxon>
        <taxon>Pezizomycotina</taxon>
        <taxon>Sordariomycetes</taxon>
        <taxon>Hypocreomycetidae</taxon>
        <taxon>Hypocreales</taxon>
        <taxon>Clavicipitaceae</taxon>
        <taxon>Metarhizium</taxon>
    </lineage>
</organism>
<protein>
    <submittedName>
        <fullName evidence="1">Uncharacterized protein</fullName>
    </submittedName>
</protein>
<name>E9E3U7_METAQ</name>
<dbReference type="eggNOG" id="ENOG502RMPF">
    <property type="taxonomic scope" value="Eukaryota"/>
</dbReference>
<dbReference type="EMBL" id="GL698500">
    <property type="protein sequence ID" value="EFY89359.1"/>
    <property type="molecule type" value="Genomic_DNA"/>
</dbReference>
<dbReference type="STRING" id="655827.E9E3U7"/>